<evidence type="ECO:0000313" key="3">
    <source>
        <dbReference type="Proteomes" id="UP000035579"/>
    </source>
</evidence>
<gene>
    <name evidence="1" type="ORF">AA314_02065</name>
    <name evidence="2" type="ORF">ATI61_104153</name>
</gene>
<dbReference type="InterPro" id="IPR016053">
    <property type="entry name" value="Haem_Oase-like"/>
</dbReference>
<dbReference type="InterPro" id="IPR016084">
    <property type="entry name" value="Haem_Oase-like_multi-hlx"/>
</dbReference>
<dbReference type="CDD" id="cd19166">
    <property type="entry name" value="HemeO-bac"/>
    <property type="match status" value="1"/>
</dbReference>
<dbReference type="GO" id="GO:0004392">
    <property type="term" value="F:heme oxygenase (decyclizing) activity"/>
    <property type="evidence" value="ECO:0007669"/>
    <property type="project" value="InterPro"/>
</dbReference>
<evidence type="ECO:0000313" key="4">
    <source>
        <dbReference type="Proteomes" id="UP000256345"/>
    </source>
</evidence>
<proteinExistence type="predicted"/>
<organism evidence="1 3">
    <name type="scientific">Archangium gephyra</name>
    <dbReference type="NCBI Taxonomy" id="48"/>
    <lineage>
        <taxon>Bacteria</taxon>
        <taxon>Pseudomonadati</taxon>
        <taxon>Myxococcota</taxon>
        <taxon>Myxococcia</taxon>
        <taxon>Myxococcales</taxon>
        <taxon>Cystobacterineae</taxon>
        <taxon>Archangiaceae</taxon>
        <taxon>Archangium</taxon>
    </lineage>
</organism>
<dbReference type="EMBL" id="QUMU01000004">
    <property type="protein sequence ID" value="REG32863.1"/>
    <property type="molecule type" value="Genomic_DNA"/>
</dbReference>
<evidence type="ECO:0000313" key="2">
    <source>
        <dbReference type="EMBL" id="REG32863.1"/>
    </source>
</evidence>
<dbReference type="Pfam" id="PF01126">
    <property type="entry name" value="Heme_oxygenase"/>
    <property type="match status" value="2"/>
</dbReference>
<dbReference type="KEGG" id="age:AA314_02065"/>
<dbReference type="EMBL" id="CP011509">
    <property type="protein sequence ID" value="AKJ00439.1"/>
    <property type="molecule type" value="Genomic_DNA"/>
</dbReference>
<reference evidence="2 4" key="2">
    <citation type="submission" date="2018-08" db="EMBL/GenBank/DDBJ databases">
        <title>Genomic Encyclopedia of Archaeal and Bacterial Type Strains, Phase II (KMG-II): from individual species to whole genera.</title>
        <authorList>
            <person name="Goeker M."/>
        </authorList>
    </citation>
    <scope>NUCLEOTIDE SEQUENCE [LARGE SCALE GENOMIC DNA]</scope>
    <source>
        <strain evidence="2 4">DSM 2261</strain>
    </source>
</reference>
<name>A0AAC8Q3I8_9BACT</name>
<reference evidence="1 3" key="1">
    <citation type="submission" date="2015-05" db="EMBL/GenBank/DDBJ databases">
        <title>Genome assembly of Archangium gephyra DSM 2261.</title>
        <authorList>
            <person name="Sharma G."/>
            <person name="Subramanian S."/>
        </authorList>
    </citation>
    <scope>NUCLEOTIDE SEQUENCE [LARGE SCALE GENOMIC DNA]</scope>
    <source>
        <strain evidence="1 3">DSM 2261</strain>
    </source>
</reference>
<dbReference type="AlphaFoldDB" id="A0AAC8Q3I8"/>
<dbReference type="SUPFAM" id="SSF48613">
    <property type="entry name" value="Heme oxygenase-like"/>
    <property type="match status" value="1"/>
</dbReference>
<dbReference type="Proteomes" id="UP000035579">
    <property type="component" value="Chromosome"/>
</dbReference>
<accession>A0AAC8Q3I8</accession>
<keyword evidence="4" id="KW-1185">Reference proteome</keyword>
<dbReference type="Gene3D" id="1.20.910.10">
    <property type="entry name" value="Heme oxygenase-like"/>
    <property type="match status" value="1"/>
</dbReference>
<dbReference type="GO" id="GO:0006788">
    <property type="term" value="P:heme oxidation"/>
    <property type="evidence" value="ECO:0007669"/>
    <property type="project" value="InterPro"/>
</dbReference>
<dbReference type="Proteomes" id="UP000256345">
    <property type="component" value="Unassembled WGS sequence"/>
</dbReference>
<evidence type="ECO:0000313" key="1">
    <source>
        <dbReference type="EMBL" id="AKJ00439.1"/>
    </source>
</evidence>
<sequence length="217" mass="23766">MDMLGKALFSPAPLPPEPRHLLQTLKAETRPHHERAERVVRLMSPDLTPSGYRRHLEALYGLYAPVEASLAACLEGRFPELRLAERWKVALLKVDLLALGHDGASLARLPRHPGLPSLSGVPEALGALYVLEGATLGGQLILRHLTRHFQGASVGVFAFFRVYGESVGPMWKAFGEALAHACPEPALTPRVVRGAQDTFEAFEAWLREARVDAPSCL</sequence>
<protein>
    <submittedName>
        <fullName evidence="1 2">Heme oxygenase</fullName>
    </submittedName>
</protein>